<evidence type="ECO:0000256" key="1">
    <source>
        <dbReference type="ARBA" id="ARBA00004429"/>
    </source>
</evidence>
<keyword evidence="2" id="KW-1003">Cell membrane</keyword>
<feature type="transmembrane region" description="Helical" evidence="7">
    <location>
        <begin position="242"/>
        <end position="260"/>
    </location>
</feature>
<dbReference type="Proteomes" id="UP001597151">
    <property type="component" value="Unassembled WGS sequence"/>
</dbReference>
<feature type="transmembrane region" description="Helical" evidence="7">
    <location>
        <begin position="54"/>
        <end position="74"/>
    </location>
</feature>
<feature type="transmembrane region" description="Helical" evidence="7">
    <location>
        <begin position="267"/>
        <end position="289"/>
    </location>
</feature>
<gene>
    <name evidence="9" type="ORF">ACFQ3C_09780</name>
</gene>
<keyword evidence="6 7" id="KW-0472">Membrane</keyword>
<dbReference type="PANTHER" id="PTHR33362:SF5">
    <property type="entry name" value="C4-DICARBOXYLATE TRAP TRANSPORTER LARGE PERMEASE PROTEIN DCTM"/>
    <property type="match status" value="1"/>
</dbReference>
<feature type="transmembrane region" description="Helical" evidence="7">
    <location>
        <begin position="309"/>
        <end position="327"/>
    </location>
</feature>
<comment type="function">
    <text evidence="7">Part of the tripartite ATP-independent periplasmic (TRAP) transport system.</text>
</comment>
<comment type="caution">
    <text evidence="9">The sequence shown here is derived from an EMBL/GenBank/DDBJ whole genome shotgun (WGS) entry which is preliminary data.</text>
</comment>
<evidence type="ECO:0000313" key="10">
    <source>
        <dbReference type="Proteomes" id="UP001597151"/>
    </source>
</evidence>
<keyword evidence="3 7" id="KW-0997">Cell inner membrane</keyword>
<feature type="transmembrane region" description="Helical" evidence="7">
    <location>
        <begin position="394"/>
        <end position="415"/>
    </location>
</feature>
<reference evidence="10" key="1">
    <citation type="journal article" date="2019" name="Int. J. Syst. Evol. Microbiol.">
        <title>The Global Catalogue of Microorganisms (GCM) 10K type strain sequencing project: providing services to taxonomists for standard genome sequencing and annotation.</title>
        <authorList>
            <consortium name="The Broad Institute Genomics Platform"/>
            <consortium name="The Broad Institute Genome Sequencing Center for Infectious Disease"/>
            <person name="Wu L."/>
            <person name="Ma J."/>
        </authorList>
    </citation>
    <scope>NUCLEOTIDE SEQUENCE [LARGE SCALE GENOMIC DNA]</scope>
    <source>
        <strain evidence="10">CCUG 55328</strain>
    </source>
</reference>
<sequence>MIWYVSIGLAVLLALSVPVGAALFILGFGLDAFFSPMPLMRGLGQMVYSSSDSFLLIAIPLFVLLGEILVRAGIAERTYATLDTWFSWLPGGLVHANIGTATMFSATSGSSVATAATVATVAMPQARKQGYDQRLFAGAIAAGGALGILLPPSINLIVYGFLTQTSVPQLFMAGIVPGLLMALGFMIITAILCTIKPEWGGPSRSFTWAERMAGLPHLIPVLLVFAIIIGSIYTGWATPTEAAAIGVVMALGIAAFYGAVTWTNMRAALLGTIRTTSMVMFVIVGAYFLNFALGATGLNRALSGFLEGLGLGPYGMLLMIVLMYILLGFFIETLALMIATIPIVVPIVIGLGFDKVWFGILLIVLIEMALITPPVGLNLYVVQGARKEGRLSDVMLGAIPFVFVMLVMVGLLIAFPSTALLFAPA</sequence>
<accession>A0ABW3TCP3</accession>
<dbReference type="InterPro" id="IPR004681">
    <property type="entry name" value="TRAP_DctM"/>
</dbReference>
<feature type="transmembrane region" description="Helical" evidence="7">
    <location>
        <begin position="6"/>
        <end position="34"/>
    </location>
</feature>
<dbReference type="EMBL" id="JBHTKR010000004">
    <property type="protein sequence ID" value="MFD1194959.1"/>
    <property type="molecule type" value="Genomic_DNA"/>
</dbReference>
<keyword evidence="7" id="KW-0813">Transport</keyword>
<dbReference type="RefSeq" id="WP_380791180.1">
    <property type="nucleotide sequence ID" value="NZ_JBHTKR010000004.1"/>
</dbReference>
<evidence type="ECO:0000256" key="4">
    <source>
        <dbReference type="ARBA" id="ARBA00022692"/>
    </source>
</evidence>
<feature type="domain" description="TRAP C4-dicarboxylate transport system permease DctM subunit" evidence="8">
    <location>
        <begin position="8"/>
        <end position="416"/>
    </location>
</feature>
<dbReference type="PANTHER" id="PTHR33362">
    <property type="entry name" value="SIALIC ACID TRAP TRANSPORTER PERMEASE PROTEIN SIAT-RELATED"/>
    <property type="match status" value="1"/>
</dbReference>
<proteinExistence type="inferred from homology"/>
<evidence type="ECO:0000256" key="3">
    <source>
        <dbReference type="ARBA" id="ARBA00022519"/>
    </source>
</evidence>
<protein>
    <recommendedName>
        <fullName evidence="7">TRAP transporter large permease protein</fullName>
    </recommendedName>
</protein>
<keyword evidence="5 7" id="KW-1133">Transmembrane helix</keyword>
<dbReference type="PIRSF" id="PIRSF006066">
    <property type="entry name" value="HI0050"/>
    <property type="match status" value="1"/>
</dbReference>
<feature type="transmembrane region" description="Helical" evidence="7">
    <location>
        <begin position="334"/>
        <end position="353"/>
    </location>
</feature>
<dbReference type="Pfam" id="PF06808">
    <property type="entry name" value="DctM"/>
    <property type="match status" value="1"/>
</dbReference>
<comment type="similarity">
    <text evidence="7">Belongs to the TRAP transporter large permease family.</text>
</comment>
<comment type="subunit">
    <text evidence="7">The complex comprises the extracytoplasmic solute receptor protein and the two transmembrane proteins.</text>
</comment>
<keyword evidence="10" id="KW-1185">Reference proteome</keyword>
<evidence type="ECO:0000256" key="6">
    <source>
        <dbReference type="ARBA" id="ARBA00023136"/>
    </source>
</evidence>
<feature type="transmembrane region" description="Helical" evidence="7">
    <location>
        <begin position="359"/>
        <end position="382"/>
    </location>
</feature>
<evidence type="ECO:0000256" key="2">
    <source>
        <dbReference type="ARBA" id="ARBA00022475"/>
    </source>
</evidence>
<evidence type="ECO:0000256" key="7">
    <source>
        <dbReference type="RuleBase" id="RU369079"/>
    </source>
</evidence>
<evidence type="ECO:0000259" key="8">
    <source>
        <dbReference type="Pfam" id="PF06808"/>
    </source>
</evidence>
<feature type="transmembrane region" description="Helical" evidence="7">
    <location>
        <begin position="215"/>
        <end position="236"/>
    </location>
</feature>
<keyword evidence="4 7" id="KW-0812">Transmembrane</keyword>
<evidence type="ECO:0000256" key="5">
    <source>
        <dbReference type="ARBA" id="ARBA00022989"/>
    </source>
</evidence>
<dbReference type="InterPro" id="IPR010656">
    <property type="entry name" value="DctM"/>
</dbReference>
<feature type="transmembrane region" description="Helical" evidence="7">
    <location>
        <begin position="170"/>
        <end position="195"/>
    </location>
</feature>
<organism evidence="9 10">
    <name type="scientific">Seohaeicola saemankumensis</name>
    <dbReference type="NCBI Taxonomy" id="481181"/>
    <lineage>
        <taxon>Bacteria</taxon>
        <taxon>Pseudomonadati</taxon>
        <taxon>Pseudomonadota</taxon>
        <taxon>Alphaproteobacteria</taxon>
        <taxon>Rhodobacterales</taxon>
        <taxon>Roseobacteraceae</taxon>
        <taxon>Seohaeicola</taxon>
    </lineage>
</organism>
<dbReference type="NCBIfam" id="TIGR00786">
    <property type="entry name" value="dctM"/>
    <property type="match status" value="1"/>
</dbReference>
<comment type="subcellular location">
    <subcellularLocation>
        <location evidence="1 7">Cell inner membrane</location>
        <topology evidence="1 7">Multi-pass membrane protein</topology>
    </subcellularLocation>
</comment>
<feature type="transmembrane region" description="Helical" evidence="7">
    <location>
        <begin position="135"/>
        <end position="158"/>
    </location>
</feature>
<name>A0ABW3TCP3_9RHOB</name>
<evidence type="ECO:0000313" key="9">
    <source>
        <dbReference type="EMBL" id="MFD1194959.1"/>
    </source>
</evidence>